<protein>
    <submittedName>
        <fullName evidence="9">Alpha-glucosidase</fullName>
    </submittedName>
</protein>
<gene>
    <name evidence="9" type="ORF">DC20_10835</name>
</gene>
<dbReference type="InterPro" id="IPR029486">
    <property type="entry name" value="GH97_N"/>
</dbReference>
<dbReference type="Proteomes" id="UP000061382">
    <property type="component" value="Chromosome"/>
</dbReference>
<evidence type="ECO:0000256" key="2">
    <source>
        <dbReference type="ARBA" id="ARBA00011245"/>
    </source>
</evidence>
<dbReference type="InterPro" id="IPR013780">
    <property type="entry name" value="Glyco_hydro_b"/>
</dbReference>
<evidence type="ECO:0000256" key="4">
    <source>
        <dbReference type="ARBA" id="ARBA00022837"/>
    </source>
</evidence>
<dbReference type="Pfam" id="PF14509">
    <property type="entry name" value="GH97_C"/>
    <property type="match status" value="1"/>
</dbReference>
<feature type="domain" description="Glycosyl-hydrolase 97 C-terminal oligomerisation" evidence="8">
    <location>
        <begin position="534"/>
        <end position="624"/>
    </location>
</feature>
<evidence type="ECO:0000259" key="7">
    <source>
        <dbReference type="Pfam" id="PF14508"/>
    </source>
</evidence>
<dbReference type="Gene3D" id="2.70.98.10">
    <property type="match status" value="1"/>
</dbReference>
<dbReference type="PATRIC" id="fig|512763.3.peg.2380"/>
<dbReference type="Gene3D" id="3.20.20.70">
    <property type="entry name" value="Aldolase class I"/>
    <property type="match status" value="1"/>
</dbReference>
<dbReference type="GO" id="GO:0030246">
    <property type="term" value="F:carbohydrate binding"/>
    <property type="evidence" value="ECO:0007669"/>
    <property type="project" value="InterPro"/>
</dbReference>
<evidence type="ECO:0000256" key="3">
    <source>
        <dbReference type="ARBA" id="ARBA00022801"/>
    </source>
</evidence>
<name>A0A0P0CCC6_9BACT</name>
<dbReference type="EMBL" id="CP012643">
    <property type="protein sequence ID" value="ALI99374.1"/>
    <property type="molecule type" value="Genomic_DNA"/>
</dbReference>
<dbReference type="KEGG" id="rti:DC20_10835"/>
<accession>A0A0P0CCC6</accession>
<dbReference type="Gene3D" id="2.60.40.1180">
    <property type="entry name" value="Golgi alpha-mannosidase II"/>
    <property type="match status" value="1"/>
</dbReference>
<comment type="subunit">
    <text evidence="2">Monomer.</text>
</comment>
<evidence type="ECO:0000259" key="8">
    <source>
        <dbReference type="Pfam" id="PF14509"/>
    </source>
</evidence>
<dbReference type="InterPro" id="IPR019563">
    <property type="entry name" value="GH97_catalytic"/>
</dbReference>
<dbReference type="SUPFAM" id="SSF51445">
    <property type="entry name" value="(Trans)glycosidases"/>
    <property type="match status" value="1"/>
</dbReference>
<organism evidence="9 10">
    <name type="scientific">Rufibacter tibetensis</name>
    <dbReference type="NCBI Taxonomy" id="512763"/>
    <lineage>
        <taxon>Bacteria</taxon>
        <taxon>Pseudomonadati</taxon>
        <taxon>Bacteroidota</taxon>
        <taxon>Cytophagia</taxon>
        <taxon>Cytophagales</taxon>
        <taxon>Hymenobacteraceae</taxon>
        <taxon>Rufibacter</taxon>
    </lineage>
</organism>
<keyword evidence="4" id="KW-0106">Calcium</keyword>
<keyword evidence="5" id="KW-0326">Glycosidase</keyword>
<evidence type="ECO:0000313" key="10">
    <source>
        <dbReference type="Proteomes" id="UP000061382"/>
    </source>
</evidence>
<dbReference type="InterPro" id="IPR014718">
    <property type="entry name" value="GH-type_carb-bd"/>
</dbReference>
<keyword evidence="3" id="KW-0378">Hydrolase</keyword>
<dbReference type="Pfam" id="PF14508">
    <property type="entry name" value="GH97_N"/>
    <property type="match status" value="1"/>
</dbReference>
<comment type="cofactor">
    <cofactor evidence="1">
        <name>Ca(2+)</name>
        <dbReference type="ChEBI" id="CHEBI:29108"/>
    </cofactor>
</comment>
<dbReference type="GO" id="GO:0016798">
    <property type="term" value="F:hydrolase activity, acting on glycosyl bonds"/>
    <property type="evidence" value="ECO:0007669"/>
    <property type="project" value="UniProtKB-KW"/>
</dbReference>
<feature type="domain" description="Glycosyl-hydrolase 97 N-terminal" evidence="7">
    <location>
        <begin position="7"/>
        <end position="270"/>
    </location>
</feature>
<proteinExistence type="predicted"/>
<dbReference type="InterPro" id="IPR052720">
    <property type="entry name" value="Glycosyl_hydrolase_97"/>
</dbReference>
<dbReference type="InterPro" id="IPR017853">
    <property type="entry name" value="GH"/>
</dbReference>
<keyword evidence="10" id="KW-1185">Reference proteome</keyword>
<evidence type="ECO:0000313" key="9">
    <source>
        <dbReference type="EMBL" id="ALI99374.1"/>
    </source>
</evidence>
<dbReference type="STRING" id="512763.DC20_10835"/>
<dbReference type="InterPro" id="IPR013785">
    <property type="entry name" value="Aldolase_TIM"/>
</dbReference>
<evidence type="ECO:0000256" key="5">
    <source>
        <dbReference type="ARBA" id="ARBA00023295"/>
    </source>
</evidence>
<sequence length="624" mass="69768">MEKEYTLESPDKSIAVRFSLAADQGATYAITRNGAPVLQDSKLGVRMEDADLTRGLALESVSKVESVKDDYEILTAKRRKNSYRANKRTFHLKNAQGQQMDVIFQVSDDGVAFRYFFPGQSGEKKKINQEFTSFKFPESAKGWLQPMSDAKTGWESTNPSYEEYYLKGIPVGTPSPIKAGWVFPALFQNGENWALITESAPDGSYCGSRLAQNAPGGEYQLAFPQEAEKMPNGVVNPESELPWYTPWRIIAVGSLKTIAESTLGTDLAKPAINLDQSFIKPGKSAWSWALLKDDSTVYDVQKRFIDYAARMNWAYTLIDADWDKKIGYAKVKELADYAKAKNVGLLLWYNSAGAWNTAPYTPRDKMLIHESRMQEFARLRDMGIKGVKIDFFGGDGQSVMQYYNDILKDAAENKLLVNFHGCTLPRGWQRTYPNLMTMESIKGFEFITFEQQNADEEAAHATVIPFARNVFDPMDFTPVNLDQIPRITRKTTKGFELALSVLFVSGIQHYVEIPQGMAKQPAYVQGFLKEVPAVWEDSKFIDGYPGKQVVMARQANGKWYVAGINGENTAKSMVLDLSFLKGKKGSFITDSNEASGMQQKAVEIAANGKTTVDLKPNGGFVMVF</sequence>
<reference evidence="9 10" key="1">
    <citation type="submission" date="2015-08" db="EMBL/GenBank/DDBJ databases">
        <title>Complete genome sequence of Rufibacter tibetensis strain 1351t, a radiation-resistant bacterium from tibet plateau.</title>
        <authorList>
            <person name="Dai J."/>
        </authorList>
    </citation>
    <scope>NUCLEOTIDE SEQUENCE [LARGE SCALE GENOMIC DNA]</scope>
    <source>
        <strain evidence="9 10">1351</strain>
    </source>
</reference>
<dbReference type="InterPro" id="IPR029483">
    <property type="entry name" value="GH97_C"/>
</dbReference>
<dbReference type="PANTHER" id="PTHR35803">
    <property type="entry name" value="GLUCAN 1,4-ALPHA-GLUCOSIDASE SUSB-RELATED"/>
    <property type="match status" value="1"/>
</dbReference>
<feature type="domain" description="Glycosyl-hydrolase 97 catalytic" evidence="6">
    <location>
        <begin position="298"/>
        <end position="440"/>
    </location>
</feature>
<dbReference type="PANTHER" id="PTHR35803:SF2">
    <property type="entry name" value="RETAINING ALPHA-GALACTOSIDASE"/>
    <property type="match status" value="1"/>
</dbReference>
<evidence type="ECO:0000259" key="6">
    <source>
        <dbReference type="Pfam" id="PF10566"/>
    </source>
</evidence>
<dbReference type="Pfam" id="PF10566">
    <property type="entry name" value="Glyco_hydro_97"/>
    <property type="match status" value="1"/>
</dbReference>
<evidence type="ECO:0000256" key="1">
    <source>
        <dbReference type="ARBA" id="ARBA00001913"/>
    </source>
</evidence>
<dbReference type="AlphaFoldDB" id="A0A0P0CCC6"/>